<feature type="compositionally biased region" description="Polar residues" evidence="1">
    <location>
        <begin position="43"/>
        <end position="53"/>
    </location>
</feature>
<dbReference type="EMBL" id="AGNL01009842">
    <property type="protein sequence ID" value="EJK69597.1"/>
    <property type="molecule type" value="Genomic_DNA"/>
</dbReference>
<feature type="region of interest" description="Disordered" evidence="1">
    <location>
        <begin position="17"/>
        <end position="100"/>
    </location>
</feature>
<evidence type="ECO:0000256" key="1">
    <source>
        <dbReference type="SAM" id="MobiDB-lite"/>
    </source>
</evidence>
<feature type="compositionally biased region" description="Polar residues" evidence="1">
    <location>
        <begin position="62"/>
        <end position="91"/>
    </location>
</feature>
<dbReference type="OrthoDB" id="10598146at2759"/>
<evidence type="ECO:0000313" key="3">
    <source>
        <dbReference type="Proteomes" id="UP000266841"/>
    </source>
</evidence>
<protein>
    <submittedName>
        <fullName evidence="2">Uncharacterized protein</fullName>
    </submittedName>
</protein>
<dbReference type="OMA" id="TREWEIY"/>
<dbReference type="AlphaFoldDB" id="K0TGH8"/>
<sequence>MATLSTSSATRNAFLASIGAGEESTMKEGVPMDLPQDSMFSPAVQQPLQQTTPRDLAFSPSALVSPTATKEGSNPPSKESSPDGTASNTSGTVGGEVKETETGVDGIDRLFVAGIGCMKSQTAAYIDKQQGDDVVLAKTGVVKLTHNGKDAMVVLPSEATSELATTVEMSETLQKALGVKEEIVGLQTNAVVLDEESEGAIFKYHGQAVVPFSALCSGQLHSLLRASTGLEGVPSFELITTNFTNFDSYQVPSEATSASLSVASSTRSSAEHEVHQSDDRDLYAQAFIDCIESDDLFSDLEKDVLLKFGAENAETGNLLYRAAFRIAVFTERMSYFVDSLHSIAKVLLKNKVSSSSFADASTTMTLFGLTEFIVVADELFASEQIAPSEYAALVNAIFSGQEDIGVLFDLYSNPDFALACDESGEEHARTRLCFRDLKHLAKKLEPIVKTTPDYNNYATPDYNDKLQWAVKLGLHNFFGSLDNVPRQFGTIIHHMFLSGDDMVRAAAHNFVQTSDNSLMEEMLTREWEIYTTNSVREEELVEDAGLIKQVKEPCYEAADHTTLAMLDAHKDSTKSTNYREIPDTLLTACTLLIDRNKISEDSAATLVASYAKGGALVSGVQDYYIESGNTDEYLSMLCILAGTDGNKGIEGAGEEADSTTSSAYSSDLFLSDDLLKAVVQSLEKDDLFGPVEIASLRLASIRDDPVLSQAILDFMESRDVNRFKADLLLVADAVGLDE</sequence>
<proteinExistence type="predicted"/>
<gene>
    <name evidence="2" type="ORF">THAOC_09128</name>
</gene>
<name>K0TGH8_THAOC</name>
<dbReference type="Proteomes" id="UP000266841">
    <property type="component" value="Unassembled WGS sequence"/>
</dbReference>
<accession>K0TGH8</accession>
<organism evidence="2 3">
    <name type="scientific">Thalassiosira oceanica</name>
    <name type="common">Marine diatom</name>
    <dbReference type="NCBI Taxonomy" id="159749"/>
    <lineage>
        <taxon>Eukaryota</taxon>
        <taxon>Sar</taxon>
        <taxon>Stramenopiles</taxon>
        <taxon>Ochrophyta</taxon>
        <taxon>Bacillariophyta</taxon>
        <taxon>Coscinodiscophyceae</taxon>
        <taxon>Thalassiosirophycidae</taxon>
        <taxon>Thalassiosirales</taxon>
        <taxon>Thalassiosiraceae</taxon>
        <taxon>Thalassiosira</taxon>
    </lineage>
</organism>
<reference evidence="2 3" key="1">
    <citation type="journal article" date="2012" name="Genome Biol.">
        <title>Genome and low-iron response of an oceanic diatom adapted to chronic iron limitation.</title>
        <authorList>
            <person name="Lommer M."/>
            <person name="Specht M."/>
            <person name="Roy A.S."/>
            <person name="Kraemer L."/>
            <person name="Andreson R."/>
            <person name="Gutowska M.A."/>
            <person name="Wolf J."/>
            <person name="Bergner S.V."/>
            <person name="Schilhabel M.B."/>
            <person name="Klostermeier U.C."/>
            <person name="Beiko R.G."/>
            <person name="Rosenstiel P."/>
            <person name="Hippler M."/>
            <person name="Laroche J."/>
        </authorList>
    </citation>
    <scope>NUCLEOTIDE SEQUENCE [LARGE SCALE GENOMIC DNA]</scope>
    <source>
        <strain evidence="2 3">CCMP1005</strain>
    </source>
</reference>
<dbReference type="eggNOG" id="ENOG502T4VG">
    <property type="taxonomic scope" value="Eukaryota"/>
</dbReference>
<keyword evidence="3" id="KW-1185">Reference proteome</keyword>
<evidence type="ECO:0000313" key="2">
    <source>
        <dbReference type="EMBL" id="EJK69597.1"/>
    </source>
</evidence>
<comment type="caution">
    <text evidence="2">The sequence shown here is derived from an EMBL/GenBank/DDBJ whole genome shotgun (WGS) entry which is preliminary data.</text>
</comment>